<dbReference type="Gene3D" id="1.10.357.10">
    <property type="entry name" value="Tetracycline Repressor, domain 2"/>
    <property type="match status" value="1"/>
</dbReference>
<reference evidence="5 6" key="1">
    <citation type="submission" date="2020-02" db="EMBL/GenBank/DDBJ databases">
        <title>Sequencing the genomes of 1000 actinobacteria strains.</title>
        <authorList>
            <person name="Klenk H.-P."/>
        </authorList>
    </citation>
    <scope>NUCLEOTIDE SEQUENCE [LARGE SCALE GENOMIC DNA]</scope>
    <source>
        <strain evidence="5 6">DSM 27960</strain>
    </source>
</reference>
<dbReference type="InterPro" id="IPR009057">
    <property type="entry name" value="Homeodomain-like_sf"/>
</dbReference>
<accession>A0A7X5TV78</accession>
<dbReference type="Gene3D" id="1.10.10.60">
    <property type="entry name" value="Homeodomain-like"/>
    <property type="match status" value="1"/>
</dbReference>
<feature type="region of interest" description="Disordered" evidence="3">
    <location>
        <begin position="1"/>
        <end position="22"/>
    </location>
</feature>
<feature type="DNA-binding region" description="H-T-H motif" evidence="2">
    <location>
        <begin position="44"/>
        <end position="63"/>
    </location>
</feature>
<dbReference type="SUPFAM" id="SSF46689">
    <property type="entry name" value="Homeodomain-like"/>
    <property type="match status" value="1"/>
</dbReference>
<dbReference type="InterPro" id="IPR001647">
    <property type="entry name" value="HTH_TetR"/>
</dbReference>
<name>A0A7X5TV78_9MICO</name>
<dbReference type="GO" id="GO:0000976">
    <property type="term" value="F:transcription cis-regulatory region binding"/>
    <property type="evidence" value="ECO:0007669"/>
    <property type="project" value="TreeGrafter"/>
</dbReference>
<dbReference type="Pfam" id="PF17920">
    <property type="entry name" value="TetR_C_16"/>
    <property type="match status" value="1"/>
</dbReference>
<evidence type="ECO:0000256" key="3">
    <source>
        <dbReference type="SAM" id="MobiDB-lite"/>
    </source>
</evidence>
<dbReference type="InterPro" id="IPR041678">
    <property type="entry name" value="TetR_C_16"/>
</dbReference>
<dbReference type="PROSITE" id="PS50977">
    <property type="entry name" value="HTH_TETR_2"/>
    <property type="match status" value="1"/>
</dbReference>
<keyword evidence="6" id="KW-1185">Reference proteome</keyword>
<evidence type="ECO:0000256" key="1">
    <source>
        <dbReference type="ARBA" id="ARBA00023125"/>
    </source>
</evidence>
<dbReference type="RefSeq" id="WP_167150951.1">
    <property type="nucleotide sequence ID" value="NZ_JAAMOX010000002.1"/>
</dbReference>
<protein>
    <submittedName>
        <fullName evidence="5">AcrR family transcriptional regulator</fullName>
    </submittedName>
</protein>
<dbReference type="Proteomes" id="UP000541033">
    <property type="component" value="Unassembled WGS sequence"/>
</dbReference>
<dbReference type="InterPro" id="IPR050109">
    <property type="entry name" value="HTH-type_TetR-like_transc_reg"/>
</dbReference>
<sequence>MSTAQSPTPRRRGRPRKNEAADTRTHIVTAAHDEFMAKGFDAASIRGIARAAGVDPSLVHHYFADKSDLLAASLDLPMRPDVELPRILATPPAERAATLVRFILTVWDDPVVQKRGMLLLRSASGQGLVSRLIRDFVVREIFARVAASIDADDAELRAQLVATQIVGLIVLRFGLRVEPLASADVEEIVRRVAPGLSVHLIGPAEA</sequence>
<evidence type="ECO:0000313" key="6">
    <source>
        <dbReference type="Proteomes" id="UP000541033"/>
    </source>
</evidence>
<keyword evidence="1 2" id="KW-0238">DNA-binding</keyword>
<organism evidence="5 6">
    <name type="scientific">Lysinibacter cavernae</name>
    <dbReference type="NCBI Taxonomy" id="1640652"/>
    <lineage>
        <taxon>Bacteria</taxon>
        <taxon>Bacillati</taxon>
        <taxon>Actinomycetota</taxon>
        <taxon>Actinomycetes</taxon>
        <taxon>Micrococcales</taxon>
        <taxon>Microbacteriaceae</taxon>
        <taxon>Lysinibacter</taxon>
    </lineage>
</organism>
<feature type="domain" description="HTH tetR-type" evidence="4">
    <location>
        <begin position="21"/>
        <end position="81"/>
    </location>
</feature>
<dbReference type="EMBL" id="JAAMOX010000002">
    <property type="protein sequence ID" value="NIH54547.1"/>
    <property type="molecule type" value="Genomic_DNA"/>
</dbReference>
<dbReference type="AlphaFoldDB" id="A0A7X5TV78"/>
<dbReference type="SUPFAM" id="SSF48498">
    <property type="entry name" value="Tetracyclin repressor-like, C-terminal domain"/>
    <property type="match status" value="1"/>
</dbReference>
<dbReference type="InterPro" id="IPR036271">
    <property type="entry name" value="Tet_transcr_reg_TetR-rel_C_sf"/>
</dbReference>
<evidence type="ECO:0000259" key="4">
    <source>
        <dbReference type="PROSITE" id="PS50977"/>
    </source>
</evidence>
<evidence type="ECO:0000256" key="2">
    <source>
        <dbReference type="PROSITE-ProRule" id="PRU00335"/>
    </source>
</evidence>
<dbReference type="Pfam" id="PF00440">
    <property type="entry name" value="TetR_N"/>
    <property type="match status" value="1"/>
</dbReference>
<dbReference type="PANTHER" id="PTHR30055">
    <property type="entry name" value="HTH-TYPE TRANSCRIPTIONAL REGULATOR RUTR"/>
    <property type="match status" value="1"/>
</dbReference>
<proteinExistence type="predicted"/>
<evidence type="ECO:0000313" key="5">
    <source>
        <dbReference type="EMBL" id="NIH54547.1"/>
    </source>
</evidence>
<comment type="caution">
    <text evidence="5">The sequence shown here is derived from an EMBL/GenBank/DDBJ whole genome shotgun (WGS) entry which is preliminary data.</text>
</comment>
<dbReference type="GO" id="GO:0003700">
    <property type="term" value="F:DNA-binding transcription factor activity"/>
    <property type="evidence" value="ECO:0007669"/>
    <property type="project" value="TreeGrafter"/>
</dbReference>
<gene>
    <name evidence="5" type="ORF">FHX76_002443</name>
</gene>
<dbReference type="PRINTS" id="PR00455">
    <property type="entry name" value="HTHTETR"/>
</dbReference>
<dbReference type="PANTHER" id="PTHR30055:SF235">
    <property type="entry name" value="TRANSCRIPTIONAL REGULATORY PROTEIN"/>
    <property type="match status" value="1"/>
</dbReference>